<accession>A0A401ZDT4</accession>
<proteinExistence type="inferred from homology"/>
<keyword evidence="3 6" id="KW-0812">Transmembrane</keyword>
<comment type="caution">
    <text evidence="8">The sequence shown here is derived from an EMBL/GenBank/DDBJ whole genome shotgun (WGS) entry which is preliminary data.</text>
</comment>
<keyword evidence="4 6" id="KW-1133">Transmembrane helix</keyword>
<sequence>MDRFVQNNVEEIVDPSHEVMEELVEIVDQVAPMQAVPSYRPTRWEFVNSLLDHLDSVTGGRAGSLVQFFTFLFIGGTTTIVNLAILYVVLNYISLPNAFFHNLLGSTLGSELSLLANFALNDRFTFRYAPGQQRPWFVRLSRFHATAIGGILLTILIQALLVNLLHINALISQAIAVVIVLFYNFFFHQFFTYRRLKAVEEAI</sequence>
<dbReference type="AlphaFoldDB" id="A0A401ZDT4"/>
<dbReference type="PANTHER" id="PTHR38459">
    <property type="entry name" value="PROPHAGE BACTOPRENOL-LINKED GLUCOSE TRANSLOCASE HOMOLOG"/>
    <property type="match status" value="1"/>
</dbReference>
<dbReference type="GO" id="GO:0005886">
    <property type="term" value="C:plasma membrane"/>
    <property type="evidence" value="ECO:0007669"/>
    <property type="project" value="TreeGrafter"/>
</dbReference>
<evidence type="ECO:0000313" key="9">
    <source>
        <dbReference type="Proteomes" id="UP000287224"/>
    </source>
</evidence>
<evidence type="ECO:0000256" key="2">
    <source>
        <dbReference type="ARBA" id="ARBA00009399"/>
    </source>
</evidence>
<comment type="similarity">
    <text evidence="2">Belongs to the GtrA family.</text>
</comment>
<name>A0A401ZDT4_9CHLR</name>
<reference evidence="9" key="1">
    <citation type="submission" date="2018-12" db="EMBL/GenBank/DDBJ databases">
        <title>Tengunoibacter tsumagoiensis gen. nov., sp. nov., Dictyobacter kobayashii sp. nov., D. alpinus sp. nov., and D. joshuensis sp. nov. and description of Dictyobacteraceae fam. nov. within the order Ktedonobacterales isolated from Tengu-no-mugimeshi.</title>
        <authorList>
            <person name="Wang C.M."/>
            <person name="Zheng Y."/>
            <person name="Sakai Y."/>
            <person name="Toyoda A."/>
            <person name="Minakuchi Y."/>
            <person name="Abe K."/>
            <person name="Yokota A."/>
            <person name="Yabe S."/>
        </authorList>
    </citation>
    <scope>NUCLEOTIDE SEQUENCE [LARGE SCALE GENOMIC DNA]</scope>
    <source>
        <strain evidence="9">S-27</strain>
    </source>
</reference>
<feature type="transmembrane region" description="Helical" evidence="6">
    <location>
        <begin position="68"/>
        <end position="93"/>
    </location>
</feature>
<keyword evidence="5 6" id="KW-0472">Membrane</keyword>
<feature type="transmembrane region" description="Helical" evidence="6">
    <location>
        <begin position="99"/>
        <end position="120"/>
    </location>
</feature>
<dbReference type="Proteomes" id="UP000287224">
    <property type="component" value="Unassembled WGS sequence"/>
</dbReference>
<dbReference type="GO" id="GO:0000271">
    <property type="term" value="P:polysaccharide biosynthetic process"/>
    <property type="evidence" value="ECO:0007669"/>
    <property type="project" value="InterPro"/>
</dbReference>
<evidence type="ECO:0000256" key="4">
    <source>
        <dbReference type="ARBA" id="ARBA00022989"/>
    </source>
</evidence>
<evidence type="ECO:0000256" key="5">
    <source>
        <dbReference type="ARBA" id="ARBA00023136"/>
    </source>
</evidence>
<feature type="transmembrane region" description="Helical" evidence="6">
    <location>
        <begin position="141"/>
        <end position="161"/>
    </location>
</feature>
<dbReference type="EMBL" id="BIFQ01000001">
    <property type="protein sequence ID" value="GCE04999.1"/>
    <property type="molecule type" value="Genomic_DNA"/>
</dbReference>
<dbReference type="RefSeq" id="WP_126596095.1">
    <property type="nucleotide sequence ID" value="NZ_BIFQ01000001.1"/>
</dbReference>
<keyword evidence="9" id="KW-1185">Reference proteome</keyword>
<protein>
    <recommendedName>
        <fullName evidence="7">GtrA/DPMS transmembrane domain-containing protein</fullName>
    </recommendedName>
</protein>
<dbReference type="OrthoDB" id="155735at2"/>
<comment type="subcellular location">
    <subcellularLocation>
        <location evidence="1">Membrane</location>
        <topology evidence="1">Multi-pass membrane protein</topology>
    </subcellularLocation>
</comment>
<feature type="domain" description="GtrA/DPMS transmembrane" evidence="7">
    <location>
        <begin position="70"/>
        <end position="192"/>
    </location>
</feature>
<evidence type="ECO:0000256" key="3">
    <source>
        <dbReference type="ARBA" id="ARBA00022692"/>
    </source>
</evidence>
<gene>
    <name evidence="8" type="ORF">KDAU_23280</name>
</gene>
<evidence type="ECO:0000259" key="7">
    <source>
        <dbReference type="Pfam" id="PF04138"/>
    </source>
</evidence>
<organism evidence="8 9">
    <name type="scientific">Dictyobacter aurantiacus</name>
    <dbReference type="NCBI Taxonomy" id="1936993"/>
    <lineage>
        <taxon>Bacteria</taxon>
        <taxon>Bacillati</taxon>
        <taxon>Chloroflexota</taxon>
        <taxon>Ktedonobacteria</taxon>
        <taxon>Ktedonobacterales</taxon>
        <taxon>Dictyobacteraceae</taxon>
        <taxon>Dictyobacter</taxon>
    </lineage>
</organism>
<dbReference type="InterPro" id="IPR051401">
    <property type="entry name" value="GtrA_CellWall_Glycosyl"/>
</dbReference>
<dbReference type="InterPro" id="IPR007267">
    <property type="entry name" value="GtrA_DPMS_TM"/>
</dbReference>
<dbReference type="Pfam" id="PF04138">
    <property type="entry name" value="GtrA_DPMS_TM"/>
    <property type="match status" value="1"/>
</dbReference>
<dbReference type="PANTHER" id="PTHR38459:SF1">
    <property type="entry name" value="PROPHAGE BACTOPRENOL-LINKED GLUCOSE TRANSLOCASE HOMOLOG"/>
    <property type="match status" value="1"/>
</dbReference>
<feature type="transmembrane region" description="Helical" evidence="6">
    <location>
        <begin position="167"/>
        <end position="187"/>
    </location>
</feature>
<evidence type="ECO:0000256" key="6">
    <source>
        <dbReference type="SAM" id="Phobius"/>
    </source>
</evidence>
<evidence type="ECO:0000313" key="8">
    <source>
        <dbReference type="EMBL" id="GCE04999.1"/>
    </source>
</evidence>
<evidence type="ECO:0000256" key="1">
    <source>
        <dbReference type="ARBA" id="ARBA00004141"/>
    </source>
</evidence>